<accession>A0ABV6S1X7</accession>
<proteinExistence type="predicted"/>
<evidence type="ECO:0000313" key="2">
    <source>
        <dbReference type="Proteomes" id="UP001589858"/>
    </source>
</evidence>
<sequence>MPRIALTASQAARNSQQIVYAAAQKLAAETAKVAEQTQAVMDLTIGLDVDGINTSINDIRDRLDNLETP</sequence>
<gene>
    <name evidence="1" type="ORF">ACFFF8_01380</name>
</gene>
<dbReference type="EMBL" id="JBHLTM010000009">
    <property type="protein sequence ID" value="MFC0683237.1"/>
    <property type="molecule type" value="Genomic_DNA"/>
</dbReference>
<dbReference type="RefSeq" id="WP_267220559.1">
    <property type="nucleotide sequence ID" value="NZ_JAPCWC010000007.1"/>
</dbReference>
<keyword evidence="2" id="KW-1185">Reference proteome</keyword>
<reference evidence="1 2" key="1">
    <citation type="submission" date="2024-09" db="EMBL/GenBank/DDBJ databases">
        <authorList>
            <person name="Sun Q."/>
            <person name="Mori K."/>
        </authorList>
    </citation>
    <scope>NUCLEOTIDE SEQUENCE [LARGE SCALE GENOMIC DNA]</scope>
    <source>
        <strain evidence="1 2">CICC 11035S</strain>
    </source>
</reference>
<organism evidence="1 2">
    <name type="scientific">Novosphingobium clariflavum</name>
    <dbReference type="NCBI Taxonomy" id="2029884"/>
    <lineage>
        <taxon>Bacteria</taxon>
        <taxon>Pseudomonadati</taxon>
        <taxon>Pseudomonadota</taxon>
        <taxon>Alphaproteobacteria</taxon>
        <taxon>Sphingomonadales</taxon>
        <taxon>Sphingomonadaceae</taxon>
        <taxon>Novosphingobium</taxon>
    </lineage>
</organism>
<protein>
    <submittedName>
        <fullName evidence="1">Uncharacterized protein</fullName>
    </submittedName>
</protein>
<comment type="caution">
    <text evidence="1">The sequence shown here is derived from an EMBL/GenBank/DDBJ whole genome shotgun (WGS) entry which is preliminary data.</text>
</comment>
<dbReference type="Proteomes" id="UP001589858">
    <property type="component" value="Unassembled WGS sequence"/>
</dbReference>
<evidence type="ECO:0000313" key="1">
    <source>
        <dbReference type="EMBL" id="MFC0683237.1"/>
    </source>
</evidence>
<name>A0ABV6S1X7_9SPHN</name>